<name>A0A2T9YR87_9FUNG</name>
<dbReference type="InterPro" id="IPR027417">
    <property type="entry name" value="P-loop_NTPase"/>
</dbReference>
<proteinExistence type="predicted"/>
<evidence type="ECO:0000313" key="1">
    <source>
        <dbReference type="EMBL" id="PVU94842.1"/>
    </source>
</evidence>
<dbReference type="PANTHER" id="PTHR20873:SF0">
    <property type="entry name" value="L-SERYL-TRNA(SEC) KINASE"/>
    <property type="match status" value="1"/>
</dbReference>
<gene>
    <name evidence="1" type="ORF">BB561_002221</name>
</gene>
<evidence type="ECO:0000313" key="2">
    <source>
        <dbReference type="Proteomes" id="UP000245383"/>
    </source>
</evidence>
<organism evidence="1 2">
    <name type="scientific">Smittium simulii</name>
    <dbReference type="NCBI Taxonomy" id="133385"/>
    <lineage>
        <taxon>Eukaryota</taxon>
        <taxon>Fungi</taxon>
        <taxon>Fungi incertae sedis</taxon>
        <taxon>Zoopagomycota</taxon>
        <taxon>Kickxellomycotina</taxon>
        <taxon>Harpellomycetes</taxon>
        <taxon>Harpellales</taxon>
        <taxon>Legeriomycetaceae</taxon>
        <taxon>Smittium</taxon>
    </lineage>
</organism>
<protein>
    <submittedName>
        <fullName evidence="1">Uncharacterized protein</fullName>
    </submittedName>
</protein>
<dbReference type="Gene3D" id="3.40.50.300">
    <property type="entry name" value="P-loop containing nucleotide triphosphate hydrolases"/>
    <property type="match status" value="1"/>
</dbReference>
<dbReference type="AlphaFoldDB" id="A0A2T9YR87"/>
<dbReference type="Proteomes" id="UP000245383">
    <property type="component" value="Unassembled WGS sequence"/>
</dbReference>
<dbReference type="InterPro" id="IPR052648">
    <property type="entry name" value="Ser-tRNA(Sec)_kinase"/>
</dbReference>
<dbReference type="OrthoDB" id="9972657at2759"/>
<sequence>MSCQNDPSNRPRVAVVLVLGLPCSGKSRLIQIVLDFVAELNSPEPFYHALRERQSDFMQDRKNYDDMILLRSNLKCIPIIYDKLLPHWSVPEEERPDTLLNSVNVPPETYTHRTQLISGTAEYKRDRKNLLLQTIKHIKQSRQPCKNHSESQKIDSGTDPLHSDTCYSAQNINQGIQNINLVTESSDLPDNINSRLDTTQKLDGVKQNDKCKCQASTQCKVDQTKGLTIYLVEDVFLYYSMRKEWFNACLQNDIVFFQIHVGALPYERENRNIRRPIRYSDSPDLFNQNKGLRIPTAIMDSLTNRFEFPGQHFSWWEEAFTYDVTASQVVFEDARFYNISMGVDRYYYALDILTWVNQNYMKFYTEQKRNINMIKSREISIARTEKSDLHQIYNLLKSLVAEHIKRIQVSTEFTAARNNIKLSLIASSLNSIKDCCFARIKNNDISLDSNLVADSFLSACKNHPILSSFFFFNLSNKSNV</sequence>
<accession>A0A2T9YR87</accession>
<comment type="caution">
    <text evidence="1">The sequence shown here is derived from an EMBL/GenBank/DDBJ whole genome shotgun (WGS) entry which is preliminary data.</text>
</comment>
<reference evidence="1 2" key="1">
    <citation type="journal article" date="2018" name="MBio">
        <title>Comparative Genomics Reveals the Core Gene Toolbox for the Fungus-Insect Symbiosis.</title>
        <authorList>
            <person name="Wang Y."/>
            <person name="Stata M."/>
            <person name="Wang W."/>
            <person name="Stajich J.E."/>
            <person name="White M.M."/>
            <person name="Moncalvo J.M."/>
        </authorList>
    </citation>
    <scope>NUCLEOTIDE SEQUENCE [LARGE SCALE GENOMIC DNA]</scope>
    <source>
        <strain evidence="1 2">SWE-8-4</strain>
    </source>
</reference>
<dbReference type="GO" id="GO:0016301">
    <property type="term" value="F:kinase activity"/>
    <property type="evidence" value="ECO:0007669"/>
    <property type="project" value="TreeGrafter"/>
</dbReference>
<dbReference type="PANTHER" id="PTHR20873">
    <property type="entry name" value="L-SERYL-TRNA(SEC) KINASE"/>
    <property type="match status" value="1"/>
</dbReference>
<keyword evidence="2" id="KW-1185">Reference proteome</keyword>
<dbReference type="EMBL" id="MBFR01000072">
    <property type="protein sequence ID" value="PVU94842.1"/>
    <property type="molecule type" value="Genomic_DNA"/>
</dbReference>
<dbReference type="GO" id="GO:0000049">
    <property type="term" value="F:tRNA binding"/>
    <property type="evidence" value="ECO:0007669"/>
    <property type="project" value="TreeGrafter"/>
</dbReference>
<dbReference type="STRING" id="133385.A0A2T9YR87"/>